<dbReference type="NCBIfam" id="TIGR03491">
    <property type="entry name" value="TM0106 family RecB-like putative nuclease"/>
    <property type="match status" value="1"/>
</dbReference>
<dbReference type="InterPro" id="IPR050534">
    <property type="entry name" value="Coronavir_polyprotein_1ab"/>
</dbReference>
<evidence type="ECO:0000259" key="9">
    <source>
        <dbReference type="Pfam" id="PF12705"/>
    </source>
</evidence>
<dbReference type="InterPro" id="IPR027417">
    <property type="entry name" value="P-loop_NTPase"/>
</dbReference>
<dbReference type="InterPro" id="IPR019993">
    <property type="entry name" value="RecB_nuclease_TM0106_put"/>
</dbReference>
<dbReference type="Proteomes" id="UP000199183">
    <property type="component" value="Unassembled WGS sequence"/>
</dbReference>
<keyword evidence="5" id="KW-0347">Helicase</keyword>
<dbReference type="PANTHER" id="PTHR43788:SF8">
    <property type="entry name" value="DNA-BINDING PROTEIN SMUBP-2"/>
    <property type="match status" value="1"/>
</dbReference>
<feature type="domain" description="YprB ribonuclease H-like" evidence="11">
    <location>
        <begin position="326"/>
        <end position="523"/>
    </location>
</feature>
<dbReference type="EMBL" id="FNRY01000001">
    <property type="protein sequence ID" value="SEB67707.1"/>
    <property type="molecule type" value="Genomic_DNA"/>
</dbReference>
<gene>
    <name evidence="12" type="ORF">SAMN04489806_1478</name>
</gene>
<evidence type="ECO:0000256" key="2">
    <source>
        <dbReference type="ARBA" id="ARBA00022741"/>
    </source>
</evidence>
<evidence type="ECO:0000256" key="4">
    <source>
        <dbReference type="ARBA" id="ARBA00022801"/>
    </source>
</evidence>
<dbReference type="InterPro" id="IPR038726">
    <property type="entry name" value="PDDEXK_AddAB-type"/>
</dbReference>
<dbReference type="GO" id="GO:0004527">
    <property type="term" value="F:exonuclease activity"/>
    <property type="evidence" value="ECO:0007669"/>
    <property type="project" value="UniProtKB-KW"/>
</dbReference>
<dbReference type="InterPro" id="IPR041679">
    <property type="entry name" value="DNA2/NAM7-like_C"/>
</dbReference>
<dbReference type="Gene3D" id="3.40.50.300">
    <property type="entry name" value="P-loop containing nucleotide triphosphate hydrolases"/>
    <property type="match status" value="2"/>
</dbReference>
<evidence type="ECO:0000313" key="12">
    <source>
        <dbReference type="EMBL" id="SEB67707.1"/>
    </source>
</evidence>
<dbReference type="STRING" id="640635.SAMN04489806_1478"/>
<proteinExistence type="predicted"/>
<dbReference type="RefSeq" id="WP_245723571.1">
    <property type="nucleotide sequence ID" value="NZ_FNRY01000001.1"/>
</dbReference>
<dbReference type="InterPro" id="IPR038720">
    <property type="entry name" value="YprB_RNase_H-like_dom"/>
</dbReference>
<dbReference type="AlphaFoldDB" id="A0A1H4LAD4"/>
<organism evidence="12 13">
    <name type="scientific">Paramicrobacterium humi</name>
    <dbReference type="NCBI Taxonomy" id="640635"/>
    <lineage>
        <taxon>Bacteria</taxon>
        <taxon>Bacillati</taxon>
        <taxon>Actinomycetota</taxon>
        <taxon>Actinomycetes</taxon>
        <taxon>Micrococcales</taxon>
        <taxon>Microbacteriaceae</taxon>
        <taxon>Paramicrobacterium</taxon>
    </lineage>
</organism>
<evidence type="ECO:0000256" key="3">
    <source>
        <dbReference type="ARBA" id="ARBA00022763"/>
    </source>
</evidence>
<dbReference type="Pfam" id="PF13087">
    <property type="entry name" value="AAA_12"/>
    <property type="match status" value="1"/>
</dbReference>
<reference evidence="12 13" key="1">
    <citation type="submission" date="2016-10" db="EMBL/GenBank/DDBJ databases">
        <authorList>
            <person name="de Groot N.N."/>
        </authorList>
    </citation>
    <scope>NUCLEOTIDE SEQUENCE [LARGE SCALE GENOMIC DNA]</scope>
    <source>
        <strain evidence="12 13">DSM 21799</strain>
    </source>
</reference>
<feature type="domain" description="PD-(D/E)XK endonuclease-like" evidence="9">
    <location>
        <begin position="94"/>
        <end position="234"/>
    </location>
</feature>
<evidence type="ECO:0000256" key="7">
    <source>
        <dbReference type="ARBA" id="ARBA00022840"/>
    </source>
</evidence>
<keyword evidence="1" id="KW-0540">Nuclease</keyword>
<dbReference type="InterPro" id="IPR047187">
    <property type="entry name" value="SF1_C_Upf1"/>
</dbReference>
<sequence>MFLLSPMDAESHTSAVPRIVTSASDLTLASQCEWAFLRRLDAKLGRIPPIVEERDAMNQRTSALGDVHEANVLQHYRDTYAEGVVEIDRPQSMSAEHLAQVAAETKAAFEGGADVVFQATFWDGNFVGFADFIVRQPDGSYEVQDTKLARHAKITALLQLAAYGEKLTELGVPVSPVARLILGDGSHSEHRLADIAPVYRKRRARLQRIMAERLAELSPLAWGDTRYALCGRCELCEEAVQEHRDLLLVANLSVRQRAVLNRAGIATIEQLAAAPSAIDGMSASTFEHLREQARLQLESAPDAGPAVTLFDPKALAALPDPDAGDIFFDFEGDPLYSESGAGEHREWGLDYLFGLIEPDGTFRAFWAHTFAEERQALAEFLAYVADRRRRHPNMHIYHYAPYERTHLLSLAARHGVGEDAVDTLLREHVLVDLYPIVRQSVRVGSRSYSIKKLEPLYMGDERREGDVTNAGDSITEYARLSELRAAGLAGDADAAAEAQRMLDSIADYNEYDCVSTLRLRDWLRGLALAHGIAPSPPTERDEAEIEPSPLHDRLAALAGDPLELERTPEQRALGVAAAAIDYHRREHKSFWWGHFSRLVEPIDEWADTRDCFIIDRAVLERDWHREGKQRSERRHVRVFGQWAPGSTVKEGATPYVVYAHPGPWTDPTSDPGARVAKSARLIEVGDDGSLLIEETLGKDVDPYTTMPVALTPASPPSPGTQVDAIAEWGQRIVDAADAAPGEIADALPAEPMLDLLRRVPPRTRGGRLPATGDNVADVTAALLDLDGSYLAVQGPPGTGKTYLASHVIAALVRDHQWRIGVVSQSHAVVENVLDRVVAAGLPNNLVGKAPKDGDRTEHDYTTLRKTDYLTFALDNAHTGFVVGGTAWNFSNPALVPRESLDLLVVDEAGQFSLGSTIAASVGARNLLLLGDPQQLPQVSQGTHPEPVDESALGWVSAGHDVLPTELGYFLAESRRMHGAVSAVVSALSYEGALHSHPCAGERMLEGVEPGLHVDPVAHSGNATSSPEEAARVVEIVRSHLGRPWTDPSAGIDRMPLTQADIMVVSPYNAHVAEIRDALERADLHDVRVGTVDKFQGQEAVIAIVSLAASDSSEVPRGMGFLLLKNRLNVSISRAQWAAHLVYSPELVEYLPRTPAEVAQLSAFIRLVEGE</sequence>
<evidence type="ECO:0000256" key="8">
    <source>
        <dbReference type="ARBA" id="ARBA00023204"/>
    </source>
</evidence>
<dbReference type="Pfam" id="PF13482">
    <property type="entry name" value="RNase_H_2"/>
    <property type="match status" value="1"/>
</dbReference>
<evidence type="ECO:0000256" key="1">
    <source>
        <dbReference type="ARBA" id="ARBA00022722"/>
    </source>
</evidence>
<dbReference type="GO" id="GO:0005524">
    <property type="term" value="F:ATP binding"/>
    <property type="evidence" value="ECO:0007669"/>
    <property type="project" value="UniProtKB-KW"/>
</dbReference>
<evidence type="ECO:0000259" key="11">
    <source>
        <dbReference type="Pfam" id="PF13482"/>
    </source>
</evidence>
<keyword evidence="2" id="KW-0547">Nucleotide-binding</keyword>
<dbReference type="GO" id="GO:0043139">
    <property type="term" value="F:5'-3' DNA helicase activity"/>
    <property type="evidence" value="ECO:0007669"/>
    <property type="project" value="TreeGrafter"/>
</dbReference>
<dbReference type="InterPro" id="IPR012337">
    <property type="entry name" value="RNaseH-like_sf"/>
</dbReference>
<keyword evidence="13" id="KW-1185">Reference proteome</keyword>
<dbReference type="CDD" id="cd17934">
    <property type="entry name" value="DEXXQc_Upf1-like"/>
    <property type="match status" value="1"/>
</dbReference>
<evidence type="ECO:0000259" key="10">
    <source>
        <dbReference type="Pfam" id="PF13087"/>
    </source>
</evidence>
<dbReference type="Pfam" id="PF12705">
    <property type="entry name" value="PDDEXK_1"/>
    <property type="match status" value="1"/>
</dbReference>
<keyword evidence="7" id="KW-0067">ATP-binding</keyword>
<evidence type="ECO:0000313" key="13">
    <source>
        <dbReference type="Proteomes" id="UP000199183"/>
    </source>
</evidence>
<keyword evidence="3" id="KW-0227">DNA damage</keyword>
<protein>
    <recommendedName>
        <fullName evidence="14">AAA+ ATPase domain-containing protein</fullName>
    </recommendedName>
</protein>
<dbReference type="Pfam" id="PF13604">
    <property type="entry name" value="AAA_30"/>
    <property type="match status" value="1"/>
</dbReference>
<evidence type="ECO:0008006" key="14">
    <source>
        <dbReference type="Google" id="ProtNLM"/>
    </source>
</evidence>
<keyword evidence="8" id="KW-0234">DNA repair</keyword>
<dbReference type="SUPFAM" id="SSF53098">
    <property type="entry name" value="Ribonuclease H-like"/>
    <property type="match status" value="1"/>
</dbReference>
<evidence type="ECO:0000256" key="6">
    <source>
        <dbReference type="ARBA" id="ARBA00022839"/>
    </source>
</evidence>
<name>A0A1H4LAD4_9MICO</name>
<feature type="domain" description="DNA2/NAM7 helicase-like C-terminal" evidence="10">
    <location>
        <begin position="968"/>
        <end position="1137"/>
    </location>
</feature>
<dbReference type="PANTHER" id="PTHR43788">
    <property type="entry name" value="DNA2/NAM7 HELICASE FAMILY MEMBER"/>
    <property type="match status" value="1"/>
</dbReference>
<keyword evidence="6" id="KW-0269">Exonuclease</keyword>
<evidence type="ECO:0000256" key="5">
    <source>
        <dbReference type="ARBA" id="ARBA00022806"/>
    </source>
</evidence>
<keyword evidence="4" id="KW-0378">Hydrolase</keyword>
<dbReference type="GO" id="GO:0006281">
    <property type="term" value="P:DNA repair"/>
    <property type="evidence" value="ECO:0007669"/>
    <property type="project" value="UniProtKB-KW"/>
</dbReference>
<dbReference type="CDD" id="cd18808">
    <property type="entry name" value="SF1_C_Upf1"/>
    <property type="match status" value="1"/>
</dbReference>
<accession>A0A1H4LAD4</accession>
<dbReference type="SUPFAM" id="SSF52540">
    <property type="entry name" value="P-loop containing nucleoside triphosphate hydrolases"/>
    <property type="match status" value="1"/>
</dbReference>